<dbReference type="InterPro" id="IPR027417">
    <property type="entry name" value="P-loop_NTPase"/>
</dbReference>
<dbReference type="SUPFAM" id="SSF52540">
    <property type="entry name" value="P-loop containing nucleoside triphosphate hydrolases"/>
    <property type="match status" value="2"/>
</dbReference>
<evidence type="ECO:0000313" key="1">
    <source>
        <dbReference type="EMBL" id="QHU09099.1"/>
    </source>
</evidence>
<name>A0A6C0JU78_9ZZZZ</name>
<dbReference type="EMBL" id="MN740705">
    <property type="protein sequence ID" value="QHU09099.1"/>
    <property type="molecule type" value="Genomic_DNA"/>
</dbReference>
<protein>
    <submittedName>
        <fullName evidence="1">Uncharacterized protein</fullName>
    </submittedName>
</protein>
<dbReference type="AlphaFoldDB" id="A0A6C0JU78"/>
<reference evidence="1" key="1">
    <citation type="journal article" date="2020" name="Nature">
        <title>Giant virus diversity and host interactions through global metagenomics.</title>
        <authorList>
            <person name="Schulz F."/>
            <person name="Roux S."/>
            <person name="Paez-Espino D."/>
            <person name="Jungbluth S."/>
            <person name="Walsh D.A."/>
            <person name="Denef V.J."/>
            <person name="McMahon K.D."/>
            <person name="Konstantinidis K.T."/>
            <person name="Eloe-Fadrosh E.A."/>
            <person name="Kyrpides N.C."/>
            <person name="Woyke T."/>
        </authorList>
    </citation>
    <scope>NUCLEOTIDE SEQUENCE</scope>
    <source>
        <strain evidence="1">GVMAG-S-1074260-58</strain>
    </source>
</reference>
<accession>A0A6C0JU78</accession>
<sequence length="802" mass="93315">MDLSQRKLTRDEWNSIEKPVGSDELKIIQMISDGYTDLSIKRNNTKSILHYLKVSNSQDIDLFVFTKYLQPELIALTKYNLNYVKVSIPSRTIRKSDMIRFSNTDVQIQHVKPIIYEYVLLDVLKSMLKHKKRGNTEWSVYFYTLHCMMKFSVNECNRTFYSKLKDILATLLTDVDVKDILYRSTEIIEHNPYLLKYADDELYDHQKQLFTQFKSSNSLPQLVLYIAPTGTGKTLSPIGLSIGYKIIFVCAARHIGLALAKSAISHGVKVAFAFGCKHIEDIRLHYAAAVDYTKDRRSGSIRNVDNTNGTRVEIIISDLVSYIHAMHYMCKFHEKERIITYWDEPTISLDYDSHPCHELIQQNWRQNIIPNMVLSSATLPDEHELAPTIGDFKARFNQAEITTIISYDCKKTIPLINKEGYVVAPHILYSNYQDVLNCVTYCMRRKTMLRYIDLKSCTDFIQLIHETFPTSISHERYRYEFYFNNITDIHMINVKTYYLTLLSKLIPDTWPNIFKHLQMNRVPRFRSNVMVTTTDAHTLTDGPTIFLAEDVRKIGLFCLQRANIHSTVMDTIRKTISKNESINEKIKLLTKTLDDLLMKDVLLGNDQKLSDEARGSTEVKHLRKEIGTYIKSIQSIQLPSIYIPNTLEHLNIHAPKCQDKDKAYKSDIELTDIEQIMLIDDIEDMWKLLLMMGIGVFVTHKSERYTEIMKRLAYKQKLYLIIASTDFIYGTNYQFCHGYLASDLEGMSQEKTIQALGRIGRNKLQYDYTVRFRNDAILFKLFQDDEDKPEVANMTRIFNSPI</sequence>
<organism evidence="1">
    <name type="scientific">viral metagenome</name>
    <dbReference type="NCBI Taxonomy" id="1070528"/>
    <lineage>
        <taxon>unclassified sequences</taxon>
        <taxon>metagenomes</taxon>
        <taxon>organismal metagenomes</taxon>
    </lineage>
</organism>
<proteinExistence type="predicted"/>